<sequence length="1409" mass="162389">MKSKSSRQAPIQHKSAESDDILSLIKSAKHAINWRDFKKNSNLSSLKFPQNKHPRTQIIKNPKDDLPELGKYLVNLNTSDISYLKDALKPPKTALQPIVIFPTDIKHLEKFLEGMDKSDSPSAHATHLLINQSLCKKEGCLDHLLINNQSEGNLRKGFRSVALASERSIDILERYDLGSPSGRQEVSNLKNWLDLMRSKYLRSGDSEDENTLEDLRSGELIYTICQRELIRQVSVYCVERGELLEEIFKGFDFIYKQREKIKESLFENSKEKAKIDQYDKEKLLNLQVKDLTLQLQSLTDKLEVNKDKKNGLKKELELLSKEYEDFKIKSDKSAEEWKKIERKLRKEIEKLKDIYMENAQDRLKYENSKTDLTKISENPAEKESSLANNNLRLFVGNGIMNVSKTYRFSRSVKQGIDIEVQTDIPDPPKEVIIAPESKSIAEPQKAPEAPKVVKKKTKKPILRNRYSQTDSRQNSIKKIKTEEVVEVINNEIPIKQNNEEIEEIPNSSDTSQNVIENPPEPPVQEVKIDEIEAGQDSPDITPRMEHQGTAQVQENGQKLLNPNSIGAKDKKQRIIKTRKSVMLAAPPLALNEIESGKNSQPISRRSKKSSRTLPKNQDELGELQSKSERDQKRMSNRGDDSNRESNEKSLNIDASEQANTPKLQKGETISRASKEIINEEKTMRKAREHKAKRKRENLSPSKKDEVSPDMQDSDFEENIDPESPNQENFEAQQDEREPAISANRKKKYKKNSVNKSRPEESQSKLEKSSSNILSQVPQTSIEIPSTPEPPNSNRLSPTSQLHSPDLARSYSITSFKELEEENVSIVNIIPPEADRPSWTLGYQAGYEVGKREGFRDGEAFGIEEGQMNGYIKASREYANNSRNSQLDVSDEDYWETDNQSESDEDYKETKESEENNTEESERKHKERYKKRVKSIMKNEIRKMETEKLAELQENESEEEYEDKGLSFDTEKLTIESEDEEDYDEIKLDKDMNKEEKEAKINDEKGKYSGHRDSVEKPKVREVTKFAEFHFHKRETKRIHKKVLSSAPLLKKFLSRSMKWILRKATMSRRMVNKIISSFCTSSSSNKISNSYSVLDYLYNDMSEKYALKKITDRKFLEFIASLLRSSDSRRALMFLKLTGLSDKINMKGYSIFTFKFYLKALSFMQKAKIGINSSFDETADIIYMPTLRAIECVKDKLDGIVDKAVMNKLISQVEQASIQDPLKINTGLVEEEYVLELMVEQYEEYQGKIQKGVDEAVSAIKCNEDSSYMSKCEFMLLARHISPVKFSAMQKDDAELNMKNSMSLVDFKSKCIEKGILSINDVKLFCQVNDEYSKEEISEEIKTSIEEMIMIVKNIENIEEKNILNKEEWEMKLTNCENGVDERDAKLTKLAWKLYQDELQRLKSLIKET</sequence>
<feature type="compositionally biased region" description="Acidic residues" evidence="2">
    <location>
        <begin position="952"/>
        <end position="961"/>
    </location>
</feature>
<feature type="compositionally biased region" description="Basic and acidic residues" evidence="2">
    <location>
        <begin position="756"/>
        <end position="767"/>
    </location>
</feature>
<feature type="compositionally biased region" description="Polar residues" evidence="2">
    <location>
        <begin position="465"/>
        <end position="474"/>
    </location>
</feature>
<feature type="region of interest" description="Disordered" evidence="2">
    <location>
        <begin position="879"/>
        <end position="965"/>
    </location>
</feature>
<feature type="compositionally biased region" description="Polar residues" evidence="2">
    <location>
        <begin position="648"/>
        <end position="662"/>
    </location>
</feature>
<gene>
    <name evidence="3" type="ORF">BSTOLATCC_MIC65100</name>
</gene>
<protein>
    <submittedName>
        <fullName evidence="3">Uncharacterized protein</fullName>
    </submittedName>
</protein>
<feature type="region of interest" description="Disordered" evidence="2">
    <location>
        <begin position="498"/>
        <end position="806"/>
    </location>
</feature>
<evidence type="ECO:0000256" key="1">
    <source>
        <dbReference type="SAM" id="Coils"/>
    </source>
</evidence>
<feature type="compositionally biased region" description="Basic residues" evidence="2">
    <location>
        <begin position="570"/>
        <end position="579"/>
    </location>
</feature>
<dbReference type="PANTHER" id="PTHR34894:SF5">
    <property type="entry name" value="EF-HAND DOMAIN-CONTAINING PROTEIN"/>
    <property type="match status" value="1"/>
</dbReference>
<feature type="coiled-coil region" evidence="1">
    <location>
        <begin position="281"/>
        <end position="354"/>
    </location>
</feature>
<dbReference type="EMBL" id="CAJZBQ010000063">
    <property type="protein sequence ID" value="CAG9335778.1"/>
    <property type="molecule type" value="Genomic_DNA"/>
</dbReference>
<reference evidence="3" key="1">
    <citation type="submission" date="2021-09" db="EMBL/GenBank/DDBJ databases">
        <authorList>
            <consortium name="AG Swart"/>
            <person name="Singh M."/>
            <person name="Singh A."/>
            <person name="Seah K."/>
            <person name="Emmerich C."/>
        </authorList>
    </citation>
    <scope>NUCLEOTIDE SEQUENCE</scope>
    <source>
        <strain evidence="3">ATCC30299</strain>
    </source>
</reference>
<evidence type="ECO:0000256" key="2">
    <source>
        <dbReference type="SAM" id="MobiDB-lite"/>
    </source>
</evidence>
<feature type="compositionally biased region" description="Basic and acidic residues" evidence="2">
    <location>
        <begin position="672"/>
        <end position="685"/>
    </location>
</feature>
<feature type="compositionally biased region" description="Basic residues" evidence="2">
    <location>
        <begin position="924"/>
        <end position="934"/>
    </location>
</feature>
<feature type="compositionally biased region" description="Acidic residues" evidence="2">
    <location>
        <begin position="711"/>
        <end position="720"/>
    </location>
</feature>
<dbReference type="Proteomes" id="UP001162131">
    <property type="component" value="Unassembled WGS sequence"/>
</dbReference>
<evidence type="ECO:0000313" key="3">
    <source>
        <dbReference type="EMBL" id="CAG9335778.1"/>
    </source>
</evidence>
<accession>A0AAU9KDJ3</accession>
<evidence type="ECO:0000313" key="4">
    <source>
        <dbReference type="Proteomes" id="UP001162131"/>
    </source>
</evidence>
<feature type="compositionally biased region" description="Basic and acidic residues" evidence="2">
    <location>
        <begin position="907"/>
        <end position="923"/>
    </location>
</feature>
<feature type="compositionally biased region" description="Basic residues" evidence="2">
    <location>
        <begin position="686"/>
        <end position="695"/>
    </location>
</feature>
<name>A0AAU9KDJ3_9CILI</name>
<feature type="compositionally biased region" description="Basic and acidic residues" evidence="2">
    <location>
        <begin position="936"/>
        <end position="950"/>
    </location>
</feature>
<feature type="compositionally biased region" description="Polar residues" evidence="2">
    <location>
        <begin position="771"/>
        <end position="783"/>
    </location>
</feature>
<feature type="compositionally biased region" description="Basic residues" evidence="2">
    <location>
        <begin position="743"/>
        <end position="752"/>
    </location>
</feature>
<keyword evidence="1" id="KW-0175">Coiled coil</keyword>
<proteinExistence type="predicted"/>
<feature type="compositionally biased region" description="Basic residues" evidence="2">
    <location>
        <begin position="452"/>
        <end position="462"/>
    </location>
</feature>
<comment type="caution">
    <text evidence="3">The sequence shown here is derived from an EMBL/GenBank/DDBJ whole genome shotgun (WGS) entry which is preliminary data.</text>
</comment>
<feature type="region of interest" description="Disordered" evidence="2">
    <location>
        <begin position="994"/>
        <end position="1013"/>
    </location>
</feature>
<feature type="compositionally biased region" description="Acidic residues" evidence="2">
    <location>
        <begin position="888"/>
        <end position="906"/>
    </location>
</feature>
<feature type="region of interest" description="Disordered" evidence="2">
    <location>
        <begin position="440"/>
        <end position="476"/>
    </location>
</feature>
<keyword evidence="4" id="KW-1185">Reference proteome</keyword>
<feature type="compositionally biased region" description="Polar residues" evidence="2">
    <location>
        <begin position="548"/>
        <end position="564"/>
    </location>
</feature>
<feature type="compositionally biased region" description="Polar residues" evidence="2">
    <location>
        <begin position="791"/>
        <end position="802"/>
    </location>
</feature>
<dbReference type="PANTHER" id="PTHR34894">
    <property type="entry name" value="SAM-DEPENDENT METHYLTRANSFERASE RSMI, CONSERVED SITE"/>
    <property type="match status" value="1"/>
</dbReference>
<organism evidence="3 4">
    <name type="scientific">Blepharisma stoltei</name>
    <dbReference type="NCBI Taxonomy" id="1481888"/>
    <lineage>
        <taxon>Eukaryota</taxon>
        <taxon>Sar</taxon>
        <taxon>Alveolata</taxon>
        <taxon>Ciliophora</taxon>
        <taxon>Postciliodesmatophora</taxon>
        <taxon>Heterotrichea</taxon>
        <taxon>Heterotrichida</taxon>
        <taxon>Blepharismidae</taxon>
        <taxon>Blepharisma</taxon>
    </lineage>
</organism>
<feature type="compositionally biased region" description="Basic and acidic residues" evidence="2">
    <location>
        <begin position="625"/>
        <end position="647"/>
    </location>
</feature>